<keyword evidence="1" id="KW-0808">Transferase</keyword>
<feature type="compositionally biased region" description="Basic and acidic residues" evidence="3">
    <location>
        <begin position="103"/>
        <end position="113"/>
    </location>
</feature>
<organism evidence="5 6">
    <name type="scientific">Takifugu bimaculatus</name>
    <dbReference type="NCBI Taxonomy" id="433685"/>
    <lineage>
        <taxon>Eukaryota</taxon>
        <taxon>Metazoa</taxon>
        <taxon>Chordata</taxon>
        <taxon>Craniata</taxon>
        <taxon>Vertebrata</taxon>
        <taxon>Euteleostomi</taxon>
        <taxon>Actinopterygii</taxon>
        <taxon>Neopterygii</taxon>
        <taxon>Teleostei</taxon>
        <taxon>Neoteleostei</taxon>
        <taxon>Acanthomorphata</taxon>
        <taxon>Eupercaria</taxon>
        <taxon>Tetraodontiformes</taxon>
        <taxon>Tetradontoidea</taxon>
        <taxon>Tetraodontidae</taxon>
        <taxon>Takifugu</taxon>
    </lineage>
</organism>
<sequence>MTSKKVIELFYDVVSPYSWLGFEVMCRYRHVWNIELKLCPAFLGGVMQGSGNKPPGVVPNKFMYMTKDLKRAAEYFDVPLQAPADPFEVMFKKGSLYGDALRDSGARTGERRRQAGGAGVPGAVETDLERGQGHHRSRIVGGGANWSRLVLFGEAAKKAGLSDGVIKDALETAASKEIKDKLKDATQKALDYGAFGFPLLVYHRNGSPEIFFGSDRFELLAHCIGEKWLGPRPNTSAAKL</sequence>
<dbReference type="GO" id="GO:0004602">
    <property type="term" value="F:glutathione peroxidase activity"/>
    <property type="evidence" value="ECO:0007669"/>
    <property type="project" value="TreeGrafter"/>
</dbReference>
<dbReference type="InterPro" id="IPR051924">
    <property type="entry name" value="GST_Kappa/NadH"/>
</dbReference>
<dbReference type="GO" id="GO:0005777">
    <property type="term" value="C:peroxisome"/>
    <property type="evidence" value="ECO:0007669"/>
    <property type="project" value="TreeGrafter"/>
</dbReference>
<accession>A0A4Z2CF51</accession>
<dbReference type="InterPro" id="IPR036249">
    <property type="entry name" value="Thioredoxin-like_sf"/>
</dbReference>
<keyword evidence="6" id="KW-1185">Reference proteome</keyword>
<evidence type="ECO:0000256" key="2">
    <source>
        <dbReference type="PIRSR" id="PIRSR006386-1"/>
    </source>
</evidence>
<feature type="domain" description="DSBA-like thioredoxin" evidence="4">
    <location>
        <begin position="143"/>
        <end position="223"/>
    </location>
</feature>
<dbReference type="PANTHER" id="PTHR42943:SF2">
    <property type="entry name" value="GLUTATHIONE S-TRANSFERASE KAPPA 1"/>
    <property type="match status" value="1"/>
</dbReference>
<dbReference type="GO" id="GO:0006749">
    <property type="term" value="P:glutathione metabolic process"/>
    <property type="evidence" value="ECO:0007669"/>
    <property type="project" value="TreeGrafter"/>
</dbReference>
<feature type="domain" description="DSBA-like thioredoxin" evidence="4">
    <location>
        <begin position="6"/>
        <end position="85"/>
    </location>
</feature>
<dbReference type="Pfam" id="PF01323">
    <property type="entry name" value="DSBA"/>
    <property type="match status" value="2"/>
</dbReference>
<dbReference type="SUPFAM" id="SSF52833">
    <property type="entry name" value="Thioredoxin-like"/>
    <property type="match status" value="1"/>
</dbReference>
<proteinExistence type="inferred from homology"/>
<name>A0A4Z2CF51_9TELE</name>
<evidence type="ECO:0000313" key="5">
    <source>
        <dbReference type="EMBL" id="TNN02734.1"/>
    </source>
</evidence>
<dbReference type="EMBL" id="SWLE01000002">
    <property type="protein sequence ID" value="TNN02734.1"/>
    <property type="molecule type" value="Genomic_DNA"/>
</dbReference>
<evidence type="ECO:0000256" key="1">
    <source>
        <dbReference type="PIRNR" id="PIRNR006386"/>
    </source>
</evidence>
<reference evidence="5 6" key="1">
    <citation type="submission" date="2019-04" db="EMBL/GenBank/DDBJ databases">
        <title>The sequence and de novo assembly of Takifugu bimaculatus genome using PacBio and Hi-C technologies.</title>
        <authorList>
            <person name="Xu P."/>
            <person name="Liu B."/>
            <person name="Zhou Z."/>
        </authorList>
    </citation>
    <scope>NUCLEOTIDE SEQUENCE [LARGE SCALE GENOMIC DNA]</scope>
    <source>
        <strain evidence="5">TB-2018</strain>
        <tissue evidence="5">Muscle</tissue>
    </source>
</reference>
<dbReference type="PANTHER" id="PTHR42943">
    <property type="entry name" value="GLUTATHIONE S-TRANSFERASE KAPPA"/>
    <property type="match status" value="1"/>
</dbReference>
<dbReference type="AlphaFoldDB" id="A0A4Z2CF51"/>
<feature type="region of interest" description="Disordered" evidence="3">
    <location>
        <begin position="103"/>
        <end position="139"/>
    </location>
</feature>
<comment type="similarity">
    <text evidence="1">Belongs to the GST superfamily. Kappa family.</text>
</comment>
<protein>
    <recommendedName>
        <fullName evidence="1">Glutathione S-transferase kappa</fullName>
        <ecNumber evidence="1">2.5.1.18</ecNumber>
    </recommendedName>
</protein>
<dbReference type="Gene3D" id="3.40.30.10">
    <property type="entry name" value="Glutaredoxin"/>
    <property type="match status" value="2"/>
</dbReference>
<evidence type="ECO:0000313" key="6">
    <source>
        <dbReference type="Proteomes" id="UP000516260"/>
    </source>
</evidence>
<dbReference type="EC" id="2.5.1.18" evidence="1"/>
<feature type="active site" description="Nucleophile" evidence="2">
    <location>
        <position position="15"/>
    </location>
</feature>
<dbReference type="InterPro" id="IPR001853">
    <property type="entry name" value="DSBA-like_thioredoxin_dom"/>
</dbReference>
<comment type="catalytic activity">
    <reaction evidence="1">
        <text>RX + glutathione = an S-substituted glutathione + a halide anion + H(+)</text>
        <dbReference type="Rhea" id="RHEA:16437"/>
        <dbReference type="ChEBI" id="CHEBI:15378"/>
        <dbReference type="ChEBI" id="CHEBI:16042"/>
        <dbReference type="ChEBI" id="CHEBI:17792"/>
        <dbReference type="ChEBI" id="CHEBI:57925"/>
        <dbReference type="ChEBI" id="CHEBI:90779"/>
        <dbReference type="EC" id="2.5.1.18"/>
    </reaction>
</comment>
<dbReference type="Proteomes" id="UP000516260">
    <property type="component" value="Chromosome 10"/>
</dbReference>
<dbReference type="PIRSF" id="PIRSF006386">
    <property type="entry name" value="HCCAis_GSTk"/>
    <property type="match status" value="1"/>
</dbReference>
<dbReference type="GO" id="GO:0005739">
    <property type="term" value="C:mitochondrion"/>
    <property type="evidence" value="ECO:0007669"/>
    <property type="project" value="TreeGrafter"/>
</dbReference>
<comment type="caution">
    <text evidence="5">The sequence shown here is derived from an EMBL/GenBank/DDBJ whole genome shotgun (WGS) entry which is preliminary data.</text>
</comment>
<dbReference type="InterPro" id="IPR014440">
    <property type="entry name" value="HCCAis_GSTk"/>
</dbReference>
<dbReference type="GO" id="GO:0004364">
    <property type="term" value="F:glutathione transferase activity"/>
    <property type="evidence" value="ECO:0007669"/>
    <property type="project" value="UniProtKB-UniRule"/>
</dbReference>
<gene>
    <name evidence="5" type="ORF">fugu_010221</name>
</gene>
<evidence type="ECO:0000256" key="3">
    <source>
        <dbReference type="SAM" id="MobiDB-lite"/>
    </source>
</evidence>
<evidence type="ECO:0000259" key="4">
    <source>
        <dbReference type="Pfam" id="PF01323"/>
    </source>
</evidence>